<dbReference type="PANTHER" id="PTHR47959">
    <property type="entry name" value="ATP-DEPENDENT RNA HELICASE RHLE-RELATED"/>
    <property type="match status" value="1"/>
</dbReference>
<evidence type="ECO:0000259" key="14">
    <source>
        <dbReference type="PROSITE" id="PS51194"/>
    </source>
</evidence>
<dbReference type="PROSITE" id="PS51194">
    <property type="entry name" value="HELICASE_CTER"/>
    <property type="match status" value="1"/>
</dbReference>
<dbReference type="Proteomes" id="UP000056322">
    <property type="component" value="Chromosome 1"/>
</dbReference>
<feature type="compositionally biased region" description="Basic and acidic residues" evidence="12">
    <location>
        <begin position="423"/>
        <end position="433"/>
    </location>
</feature>
<keyword evidence="6 11" id="KW-0067">ATP-binding</keyword>
<keyword evidence="4 11" id="KW-0378">Hydrolase</keyword>
<evidence type="ECO:0000256" key="1">
    <source>
        <dbReference type="ARBA" id="ARBA00012552"/>
    </source>
</evidence>
<evidence type="ECO:0000313" key="16">
    <source>
        <dbReference type="EMBL" id="CEN55777.1"/>
    </source>
</evidence>
<feature type="compositionally biased region" description="Basic and acidic residues" evidence="12">
    <location>
        <begin position="400"/>
        <end position="410"/>
    </location>
</feature>
<dbReference type="Pfam" id="PF00271">
    <property type="entry name" value="Helicase_C"/>
    <property type="match status" value="1"/>
</dbReference>
<comment type="similarity">
    <text evidence="7 11">Belongs to the DEAD box helicase family.</text>
</comment>
<evidence type="ECO:0000313" key="17">
    <source>
        <dbReference type="Proteomes" id="UP000056322"/>
    </source>
</evidence>
<feature type="domain" description="Helicase ATP-binding" evidence="13">
    <location>
        <begin position="42"/>
        <end position="220"/>
    </location>
</feature>
<dbReference type="GO" id="GO:0005524">
    <property type="term" value="F:ATP binding"/>
    <property type="evidence" value="ECO:0007669"/>
    <property type="project" value="UniProtKB-KW"/>
</dbReference>
<dbReference type="PROSITE" id="PS00039">
    <property type="entry name" value="DEAD_ATP_HELICASE"/>
    <property type="match status" value="1"/>
</dbReference>
<evidence type="ECO:0000256" key="8">
    <source>
        <dbReference type="ARBA" id="ARBA00047984"/>
    </source>
</evidence>
<evidence type="ECO:0000256" key="9">
    <source>
        <dbReference type="ARBA" id="ARBA00074363"/>
    </source>
</evidence>
<dbReference type="PANTHER" id="PTHR47959:SF13">
    <property type="entry name" value="ATP-DEPENDENT RNA HELICASE RHLE"/>
    <property type="match status" value="1"/>
</dbReference>
<keyword evidence="3 11" id="KW-0547">Nucleotide-binding</keyword>
<evidence type="ECO:0000256" key="6">
    <source>
        <dbReference type="ARBA" id="ARBA00022840"/>
    </source>
</evidence>
<keyword evidence="17" id="KW-1185">Reference proteome</keyword>
<feature type="domain" description="Helicase C-terminal" evidence="14">
    <location>
        <begin position="247"/>
        <end position="393"/>
    </location>
</feature>
<dbReference type="EMBL" id="LN794158">
    <property type="protein sequence ID" value="CEN55777.1"/>
    <property type="molecule type" value="Genomic_DNA"/>
</dbReference>
<dbReference type="GO" id="GO:0016787">
    <property type="term" value="F:hydrolase activity"/>
    <property type="evidence" value="ECO:0007669"/>
    <property type="project" value="UniProtKB-KW"/>
</dbReference>
<name>A0A0B7IZD8_9PROT</name>
<accession>A0A0B7IZD8</accession>
<comment type="catalytic activity">
    <reaction evidence="8">
        <text>ATP + H2O = ADP + phosphate + H(+)</text>
        <dbReference type="Rhea" id="RHEA:13065"/>
        <dbReference type="ChEBI" id="CHEBI:15377"/>
        <dbReference type="ChEBI" id="CHEBI:15378"/>
        <dbReference type="ChEBI" id="CHEBI:30616"/>
        <dbReference type="ChEBI" id="CHEBI:43474"/>
        <dbReference type="ChEBI" id="CHEBI:456216"/>
        <dbReference type="EC" id="3.6.4.13"/>
    </reaction>
</comment>
<sequence length="469" mass="51371">MSIETLSTENISFASLNLAPEILKALDEFGYTTPTPIQAQAIPIVLQGRDLMAGAQTGTGKTAAFALPMLQKLMPLASTSASPARHPIRALILVPTRELAIQVEASVKVYAKHSPLRSLVVYGGVDIKTQTPHLMKGVEILVATPGRLLDHVEQRTLQLGQVQMLILDEADRMLDMGFMPDLKRILALLPKQRQNLMFSATFSTEIKKLSEEFLTDPVLVEVARSNATNENVTQKVYHVAQDDKHALLAQILNETETKQVIVFTKTKLTASRLARQLVREGISADAIHGDKSQAERIQALDAFKQGKINALIATDVAARGLDIDQLPMVINYEIPSAPEDYVHRIGRTGRAGALGIAISLVSPDEEKYLKEIEKLIKREITKETANLPARGSRSSSNSSSDHKSREKSYDRAASTPRPAPAKKSTDPWFDKPYEPTGSGAVKPQSNQLYKTNKPKREVAALLGGLPRKG</sequence>
<evidence type="ECO:0000256" key="2">
    <source>
        <dbReference type="ARBA" id="ARBA00022490"/>
    </source>
</evidence>
<dbReference type="GO" id="GO:0005829">
    <property type="term" value="C:cytosol"/>
    <property type="evidence" value="ECO:0007669"/>
    <property type="project" value="TreeGrafter"/>
</dbReference>
<evidence type="ECO:0000256" key="4">
    <source>
        <dbReference type="ARBA" id="ARBA00022801"/>
    </source>
</evidence>
<dbReference type="InterPro" id="IPR014001">
    <property type="entry name" value="Helicase_ATP-bd"/>
</dbReference>
<dbReference type="Pfam" id="PF00270">
    <property type="entry name" value="DEAD"/>
    <property type="match status" value="1"/>
</dbReference>
<keyword evidence="2" id="KW-0963">Cytoplasm</keyword>
<dbReference type="InterPro" id="IPR001650">
    <property type="entry name" value="Helicase_C-like"/>
</dbReference>
<dbReference type="InterPro" id="IPR011545">
    <property type="entry name" value="DEAD/DEAH_box_helicase_dom"/>
</dbReference>
<dbReference type="SMART" id="SM00490">
    <property type="entry name" value="HELICc"/>
    <property type="match status" value="1"/>
</dbReference>
<protein>
    <recommendedName>
        <fullName evidence="9">DEAD-box ATP-dependent RNA helicase RhpA</fullName>
        <ecNumber evidence="1">3.6.4.13</ecNumber>
    </recommendedName>
</protein>
<dbReference type="GO" id="GO:0003724">
    <property type="term" value="F:RNA helicase activity"/>
    <property type="evidence" value="ECO:0007669"/>
    <property type="project" value="UniProtKB-EC"/>
</dbReference>
<dbReference type="InterPro" id="IPR044742">
    <property type="entry name" value="DEAD/DEAH_RhlB"/>
</dbReference>
<gene>
    <name evidence="16" type="ORF">BN1209_0734</name>
</gene>
<dbReference type="InterPro" id="IPR014014">
    <property type="entry name" value="RNA_helicase_DEAD_Q_motif"/>
</dbReference>
<dbReference type="KEGG" id="mbac:BN1209_0734"/>
<dbReference type="GO" id="GO:0009266">
    <property type="term" value="P:response to temperature stimulus"/>
    <property type="evidence" value="ECO:0007669"/>
    <property type="project" value="UniProtKB-ARBA"/>
</dbReference>
<dbReference type="PROSITE" id="PS51192">
    <property type="entry name" value="HELICASE_ATP_BIND_1"/>
    <property type="match status" value="1"/>
</dbReference>
<dbReference type="Gene3D" id="3.40.50.300">
    <property type="entry name" value="P-loop containing nucleotide triphosphate hydrolases"/>
    <property type="match status" value="2"/>
</dbReference>
<evidence type="ECO:0000256" key="11">
    <source>
        <dbReference type="RuleBase" id="RU000492"/>
    </source>
</evidence>
<dbReference type="CDD" id="cd00268">
    <property type="entry name" value="DEADc"/>
    <property type="match status" value="1"/>
</dbReference>
<dbReference type="InterPro" id="IPR000629">
    <property type="entry name" value="RNA-helicase_DEAD-box_CS"/>
</dbReference>
<dbReference type="GO" id="GO:0003676">
    <property type="term" value="F:nucleic acid binding"/>
    <property type="evidence" value="ECO:0007669"/>
    <property type="project" value="InterPro"/>
</dbReference>
<reference evidence="17" key="1">
    <citation type="submission" date="2014-12" db="EMBL/GenBank/DDBJ databases">
        <authorList>
            <person name="Salcher M.M."/>
        </authorList>
    </citation>
    <scope>NUCLEOTIDE SEQUENCE [LARGE SCALE GENOMIC DNA]</scope>
    <source>
        <strain evidence="17">MMS-10A-171</strain>
    </source>
</reference>
<evidence type="ECO:0000256" key="5">
    <source>
        <dbReference type="ARBA" id="ARBA00022806"/>
    </source>
</evidence>
<dbReference type="STRING" id="1581680.BN1209_0734"/>
<dbReference type="HOGENOM" id="CLU_003041_28_2_4"/>
<evidence type="ECO:0000256" key="7">
    <source>
        <dbReference type="ARBA" id="ARBA00038437"/>
    </source>
</evidence>
<evidence type="ECO:0000256" key="3">
    <source>
        <dbReference type="ARBA" id="ARBA00022741"/>
    </source>
</evidence>
<dbReference type="EC" id="3.6.4.13" evidence="1"/>
<dbReference type="SMART" id="SM00487">
    <property type="entry name" value="DEXDc"/>
    <property type="match status" value="1"/>
</dbReference>
<feature type="domain" description="DEAD-box RNA helicase Q" evidence="15">
    <location>
        <begin position="11"/>
        <end position="39"/>
    </location>
</feature>
<dbReference type="CDD" id="cd18787">
    <property type="entry name" value="SF2_C_DEAD"/>
    <property type="match status" value="1"/>
</dbReference>
<evidence type="ECO:0000256" key="12">
    <source>
        <dbReference type="SAM" id="MobiDB-lite"/>
    </source>
</evidence>
<dbReference type="InterPro" id="IPR050079">
    <property type="entry name" value="DEAD_box_RNA_helicase"/>
</dbReference>
<dbReference type="FunFam" id="3.40.50.300:FF:000108">
    <property type="entry name" value="ATP-dependent RNA helicase RhlE"/>
    <property type="match status" value="1"/>
</dbReference>
<organism evidence="16 17">
    <name type="scientific">Candidatus Methylopumilus turicensis</name>
    <dbReference type="NCBI Taxonomy" id="1581680"/>
    <lineage>
        <taxon>Bacteria</taxon>
        <taxon>Pseudomonadati</taxon>
        <taxon>Pseudomonadota</taxon>
        <taxon>Betaproteobacteria</taxon>
        <taxon>Nitrosomonadales</taxon>
        <taxon>Methylophilaceae</taxon>
        <taxon>Candidatus Methylopumilus</taxon>
    </lineage>
</organism>
<evidence type="ECO:0000256" key="10">
    <source>
        <dbReference type="PROSITE-ProRule" id="PRU00552"/>
    </source>
</evidence>
<proteinExistence type="inferred from homology"/>
<evidence type="ECO:0000259" key="15">
    <source>
        <dbReference type="PROSITE" id="PS51195"/>
    </source>
</evidence>
<dbReference type="InterPro" id="IPR027417">
    <property type="entry name" value="P-loop_NTPase"/>
</dbReference>
<feature type="short sequence motif" description="Q motif" evidence="10">
    <location>
        <begin position="11"/>
        <end position="39"/>
    </location>
</feature>
<keyword evidence="5 11" id="KW-0347">Helicase</keyword>
<feature type="region of interest" description="Disordered" evidence="12">
    <location>
        <begin position="386"/>
        <end position="469"/>
    </location>
</feature>
<evidence type="ECO:0000259" key="13">
    <source>
        <dbReference type="PROSITE" id="PS51192"/>
    </source>
</evidence>
<dbReference type="AlphaFoldDB" id="A0A0B7IZD8"/>
<dbReference type="SUPFAM" id="SSF52540">
    <property type="entry name" value="P-loop containing nucleoside triphosphate hydrolases"/>
    <property type="match status" value="1"/>
</dbReference>
<dbReference type="GO" id="GO:0042255">
    <property type="term" value="P:ribosome assembly"/>
    <property type="evidence" value="ECO:0007669"/>
    <property type="project" value="UniProtKB-ARBA"/>
</dbReference>
<dbReference type="PROSITE" id="PS51195">
    <property type="entry name" value="Q_MOTIF"/>
    <property type="match status" value="1"/>
</dbReference>